<keyword evidence="4" id="KW-0808">Transferase</keyword>
<dbReference type="InterPro" id="IPR040079">
    <property type="entry name" value="Glutathione_S-Trfase"/>
</dbReference>
<gene>
    <name evidence="4" type="ORF">CES86_3809</name>
    <name evidence="3" type="ORF">F9L03_14695</name>
</gene>
<dbReference type="SUPFAM" id="SSF52833">
    <property type="entry name" value="Thioredoxin-like"/>
    <property type="match status" value="1"/>
</dbReference>
<dbReference type="Gene3D" id="1.20.1050.10">
    <property type="match status" value="1"/>
</dbReference>
<dbReference type="CDD" id="cd03057">
    <property type="entry name" value="GST_N_Beta"/>
    <property type="match status" value="1"/>
</dbReference>
<dbReference type="Proteomes" id="UP000435957">
    <property type="component" value="Unassembled WGS sequence"/>
</dbReference>
<evidence type="ECO:0000313" key="4">
    <source>
        <dbReference type="EMBL" id="OYR26341.1"/>
    </source>
</evidence>
<dbReference type="AlphaFoldDB" id="A0A256GIB0"/>
<accession>A0A256GIB0</accession>
<dbReference type="PANTHER" id="PTHR44051:SF8">
    <property type="entry name" value="GLUTATHIONE S-TRANSFERASE GSTA"/>
    <property type="match status" value="1"/>
</dbReference>
<name>A0A256GIB0_9HYPH</name>
<dbReference type="PROSITE" id="PS50405">
    <property type="entry name" value="GST_CTER"/>
    <property type="match status" value="1"/>
</dbReference>
<comment type="caution">
    <text evidence="4">The sequence shown here is derived from an EMBL/GenBank/DDBJ whole genome shotgun (WGS) entry which is preliminary data.</text>
</comment>
<evidence type="ECO:0000259" key="2">
    <source>
        <dbReference type="PROSITE" id="PS50405"/>
    </source>
</evidence>
<dbReference type="InterPro" id="IPR010987">
    <property type="entry name" value="Glutathione-S-Trfase_C-like"/>
</dbReference>
<evidence type="ECO:0000313" key="3">
    <source>
        <dbReference type="EMBL" id="KAB2703018.1"/>
    </source>
</evidence>
<feature type="domain" description="GST C-terminal" evidence="2">
    <location>
        <begin position="92"/>
        <end position="217"/>
    </location>
</feature>
<dbReference type="Proteomes" id="UP000216363">
    <property type="component" value="Unassembled WGS sequence"/>
</dbReference>
<protein>
    <submittedName>
        <fullName evidence="3">Glutathione S-transferase family protein</fullName>
    </submittedName>
    <submittedName>
        <fullName evidence="4">Glutathione S-transferase, C-terminal domain protein</fullName>
    </submittedName>
</protein>
<evidence type="ECO:0000313" key="5">
    <source>
        <dbReference type="Proteomes" id="UP000216363"/>
    </source>
</evidence>
<dbReference type="InterPro" id="IPR036249">
    <property type="entry name" value="Thioredoxin-like_sf"/>
</dbReference>
<proteinExistence type="predicted"/>
<dbReference type="Pfam" id="PF00043">
    <property type="entry name" value="GST_C"/>
    <property type="match status" value="1"/>
</dbReference>
<dbReference type="SFLD" id="SFLDS00019">
    <property type="entry name" value="Glutathione_Transferase_(cytos"/>
    <property type="match status" value="1"/>
</dbReference>
<feature type="domain" description="GST N-terminal" evidence="1">
    <location>
        <begin position="5"/>
        <end position="86"/>
    </location>
</feature>
<evidence type="ECO:0000259" key="1">
    <source>
        <dbReference type="PROSITE" id="PS50404"/>
    </source>
</evidence>
<dbReference type="EMBL" id="NNRN01000055">
    <property type="protein sequence ID" value="OYR26341.1"/>
    <property type="molecule type" value="Genomic_DNA"/>
</dbReference>
<dbReference type="SUPFAM" id="SSF47616">
    <property type="entry name" value="GST C-terminal domain-like"/>
    <property type="match status" value="1"/>
</dbReference>
<organism evidence="4 5">
    <name type="scientific">Brucella lupini</name>
    <dbReference type="NCBI Taxonomy" id="255457"/>
    <lineage>
        <taxon>Bacteria</taxon>
        <taxon>Pseudomonadati</taxon>
        <taxon>Pseudomonadota</taxon>
        <taxon>Alphaproteobacteria</taxon>
        <taxon>Hyphomicrobiales</taxon>
        <taxon>Brucellaceae</taxon>
        <taxon>Brucella/Ochrobactrum group</taxon>
        <taxon>Brucella</taxon>
    </lineage>
</organism>
<dbReference type="InterPro" id="IPR004046">
    <property type="entry name" value="GST_C"/>
</dbReference>
<keyword evidence="6" id="KW-1185">Reference proteome</keyword>
<dbReference type="EMBL" id="WBWF01000010">
    <property type="protein sequence ID" value="KAB2703018.1"/>
    <property type="molecule type" value="Genomic_DNA"/>
</dbReference>
<dbReference type="PANTHER" id="PTHR44051">
    <property type="entry name" value="GLUTATHIONE S-TRANSFERASE-RELATED"/>
    <property type="match status" value="1"/>
</dbReference>
<dbReference type="InterPro" id="IPR036282">
    <property type="entry name" value="Glutathione-S-Trfase_C_sf"/>
</dbReference>
<dbReference type="InterPro" id="IPR004045">
    <property type="entry name" value="Glutathione_S-Trfase_N"/>
</dbReference>
<dbReference type="RefSeq" id="WP_094515197.1">
    <property type="nucleotide sequence ID" value="NZ_JBHEEP010000008.1"/>
</dbReference>
<dbReference type="Gene3D" id="3.40.30.10">
    <property type="entry name" value="Glutaredoxin"/>
    <property type="match status" value="1"/>
</dbReference>
<dbReference type="PROSITE" id="PS50404">
    <property type="entry name" value="GST_NTER"/>
    <property type="match status" value="1"/>
</dbReference>
<dbReference type="GO" id="GO:0016740">
    <property type="term" value="F:transferase activity"/>
    <property type="evidence" value="ECO:0007669"/>
    <property type="project" value="UniProtKB-KW"/>
</dbReference>
<reference evidence="4 5" key="1">
    <citation type="submission" date="2017-07" db="EMBL/GenBank/DDBJ databases">
        <title>Draft genome of Ochrobactrum lupini type strain LUP21.</title>
        <authorList>
            <person name="Krzyzanowska D.M."/>
            <person name="Jafra S."/>
        </authorList>
    </citation>
    <scope>NUCLEOTIDE SEQUENCE [LARGE SCALE GENOMIC DNA]</scope>
    <source>
        <strain evidence="4 5">LUP21</strain>
    </source>
</reference>
<dbReference type="Pfam" id="PF13409">
    <property type="entry name" value="GST_N_2"/>
    <property type="match status" value="1"/>
</dbReference>
<evidence type="ECO:0000313" key="6">
    <source>
        <dbReference type="Proteomes" id="UP000435957"/>
    </source>
</evidence>
<reference evidence="3 6" key="2">
    <citation type="submission" date="2019-09" db="EMBL/GenBank/DDBJ databases">
        <title>Taxonomic organization of the family Brucellaceae based on a phylogenomic approach.</title>
        <authorList>
            <person name="Leclercq S."/>
            <person name="Cloeckaert A."/>
            <person name="Zygmunt M.S."/>
        </authorList>
    </citation>
    <scope>NUCLEOTIDE SEQUENCE [LARGE SCALE GENOMIC DNA]</scope>
    <source>
        <strain evidence="3 6">LUP23</strain>
    </source>
</reference>
<sequence length="242" mass="27102">MKPIFEPILTSGFPLGSSAGLVTAFEWLGQPYRITRVDMLGQMRTDAYKRLNGRVETPVLVTSEGRVLTETMAIALWLEARDTERLISFEPGTPEADRMHQYIAFLNTGFTGAFSPMWVALEAEDSTEEERQTLRKFGRNFIATRHEQLEAMIGDTDYLLGDKPTLADAMFVGVARWADFHQAIEPRDFPRILQLRQRLEVDAAFRFALAIENGKPAIGRGAMKGLVPLEDVLHKADGSLTA</sequence>